<evidence type="ECO:0000313" key="3">
    <source>
        <dbReference type="EMBL" id="KAJ0203295.1"/>
    </source>
</evidence>
<accession>A0A9R1VEH6</accession>
<dbReference type="Gene3D" id="3.40.395.10">
    <property type="entry name" value="Adenoviral Proteinase, Chain A"/>
    <property type="match status" value="1"/>
</dbReference>
<evidence type="ECO:0008006" key="5">
    <source>
        <dbReference type="Google" id="ProtNLM"/>
    </source>
</evidence>
<keyword evidence="2" id="KW-1133">Transmembrane helix</keyword>
<name>A0A9R1VEH6_LACSA</name>
<keyword evidence="2" id="KW-0472">Membrane</keyword>
<organism evidence="3 4">
    <name type="scientific">Lactuca sativa</name>
    <name type="common">Garden lettuce</name>
    <dbReference type="NCBI Taxonomy" id="4236"/>
    <lineage>
        <taxon>Eukaryota</taxon>
        <taxon>Viridiplantae</taxon>
        <taxon>Streptophyta</taxon>
        <taxon>Embryophyta</taxon>
        <taxon>Tracheophyta</taxon>
        <taxon>Spermatophyta</taxon>
        <taxon>Magnoliopsida</taxon>
        <taxon>eudicotyledons</taxon>
        <taxon>Gunneridae</taxon>
        <taxon>Pentapetalae</taxon>
        <taxon>asterids</taxon>
        <taxon>campanulids</taxon>
        <taxon>Asterales</taxon>
        <taxon>Asteraceae</taxon>
        <taxon>Cichorioideae</taxon>
        <taxon>Cichorieae</taxon>
        <taxon>Lactucinae</taxon>
        <taxon>Lactuca</taxon>
    </lineage>
</organism>
<gene>
    <name evidence="3" type="ORF">LSAT_V11C500284190</name>
</gene>
<comment type="caution">
    <text evidence="3">The sequence shown here is derived from an EMBL/GenBank/DDBJ whole genome shotgun (WGS) entry which is preliminary data.</text>
</comment>
<evidence type="ECO:0000256" key="1">
    <source>
        <dbReference type="SAM" id="MobiDB-lite"/>
    </source>
</evidence>
<evidence type="ECO:0000256" key="2">
    <source>
        <dbReference type="SAM" id="Phobius"/>
    </source>
</evidence>
<dbReference type="SUPFAM" id="SSF54001">
    <property type="entry name" value="Cysteine proteinases"/>
    <property type="match status" value="1"/>
</dbReference>
<reference evidence="3 4" key="1">
    <citation type="journal article" date="2017" name="Nat. Commun.">
        <title>Genome assembly with in vitro proximity ligation data and whole-genome triplication in lettuce.</title>
        <authorList>
            <person name="Reyes-Chin-Wo S."/>
            <person name="Wang Z."/>
            <person name="Yang X."/>
            <person name="Kozik A."/>
            <person name="Arikit S."/>
            <person name="Song C."/>
            <person name="Xia L."/>
            <person name="Froenicke L."/>
            <person name="Lavelle D.O."/>
            <person name="Truco M.J."/>
            <person name="Xia R."/>
            <person name="Zhu S."/>
            <person name="Xu C."/>
            <person name="Xu H."/>
            <person name="Xu X."/>
            <person name="Cox K."/>
            <person name="Korf I."/>
            <person name="Meyers B.C."/>
            <person name="Michelmore R.W."/>
        </authorList>
    </citation>
    <scope>NUCLEOTIDE SEQUENCE [LARGE SCALE GENOMIC DNA]</scope>
    <source>
        <strain evidence="4">cv. Salinas</strain>
        <tissue evidence="3">Seedlings</tissue>
    </source>
</reference>
<protein>
    <recommendedName>
        <fullName evidence="5">Ubiquitin-like protease family profile domain-containing protein</fullName>
    </recommendedName>
</protein>
<feature type="region of interest" description="Disordered" evidence="1">
    <location>
        <begin position="1"/>
        <end position="24"/>
    </location>
</feature>
<sequence>MVITSDTYSRKRPNNDDDDFVNPPPVTMPIQKIVKKQTRIEKPRNVEDSLRCLNTRFPSEHITKTMPLLNKDQQRCVQSIGFGSALNMQLEKLPRRICYWVVENYNPTSNSIHVQDQRLLVTRERVHEVYGIPMGDIPMSNPSKANSQNKVVKLWKSQFPKTIKRIRLTHVINMIVKDTNAGPFFVMNFLVLFVSVMIEYSTMGIVNQGFLENIPGDMDIKQLDWCGFVVSCLKSSRKMWKPLDDKCVYTGPIVFLLLFYLNFTKVEDGTIQSPTAGMTHWTTDMLKRRELEELSKGGFGNVTISLQHMNMNRTEQEDNYKTEDGEDDDVVGSERDCISPDGFIGNVVQETSENDADNNVKQIMREINFNFNAYHNAKRAIDKLLMRGIKKFPDSVELRMLVTKTNHEFNLAWPDFSTSDDSDDGTTFNGTTTPVMHYQQNTTTIKDDQFQESTMVGDDDAVADVVCTPFTQILNEDTFDMLLESALATSIRHSSHQSLTHSDQREPNIKNDDVNIVPVTIVAPRRSRRLVQLTDKLRSPHYRRTVDPNQPIRSIEERVSGILYLKQCLEIVDLGEFLRSNFILDEAICIEQRYKMFVDRMNEHIEKFKQCTSFNDVDLVFFPVLENDHYYLIVFDFKKSECIIIDNIYSEELIEVIYGNVPNDLKILFTLYIDALNHPKRNSIKRAVTVRLSMAWMTKMNYIDCGVFVLRHMETYKGQDLDKWNVGLEPEFPDNDDQ</sequence>
<proteinExistence type="predicted"/>
<feature type="transmembrane region" description="Helical" evidence="2">
    <location>
        <begin position="181"/>
        <end position="200"/>
    </location>
</feature>
<dbReference type="PANTHER" id="PTHR34835">
    <property type="entry name" value="OS07G0283600 PROTEIN-RELATED"/>
    <property type="match status" value="1"/>
</dbReference>
<keyword evidence="2" id="KW-0812">Transmembrane</keyword>
<keyword evidence="4" id="KW-1185">Reference proteome</keyword>
<dbReference type="EMBL" id="NBSK02000005">
    <property type="protein sequence ID" value="KAJ0203295.1"/>
    <property type="molecule type" value="Genomic_DNA"/>
</dbReference>
<dbReference type="InterPro" id="IPR038765">
    <property type="entry name" value="Papain-like_cys_pep_sf"/>
</dbReference>
<dbReference type="Proteomes" id="UP000235145">
    <property type="component" value="Unassembled WGS sequence"/>
</dbReference>
<dbReference type="PANTHER" id="PTHR34835:SF90">
    <property type="entry name" value="AMINOTRANSFERASE-LIKE PLANT MOBILE DOMAIN-CONTAINING PROTEIN"/>
    <property type="match status" value="1"/>
</dbReference>
<evidence type="ECO:0000313" key="4">
    <source>
        <dbReference type="Proteomes" id="UP000235145"/>
    </source>
</evidence>
<dbReference type="AlphaFoldDB" id="A0A9R1VEH6"/>